<accession>A0A195CVV0</accession>
<proteinExistence type="inferred from homology"/>
<evidence type="ECO:0000256" key="6">
    <source>
        <dbReference type="ARBA" id="ARBA00023274"/>
    </source>
</evidence>
<dbReference type="FunFam" id="3.30.230.10:FF:000035">
    <property type="entry name" value="28S ribosomal protein S9, mitochondrial"/>
    <property type="match status" value="1"/>
</dbReference>
<dbReference type="GO" id="GO:0003735">
    <property type="term" value="F:structural constituent of ribosome"/>
    <property type="evidence" value="ECO:0007669"/>
    <property type="project" value="InterPro"/>
</dbReference>
<evidence type="ECO:0000256" key="1">
    <source>
        <dbReference type="ARBA" id="ARBA00004173"/>
    </source>
</evidence>
<keyword evidence="10" id="KW-1185">Reference proteome</keyword>
<evidence type="ECO:0000256" key="5">
    <source>
        <dbReference type="ARBA" id="ARBA00023128"/>
    </source>
</evidence>
<dbReference type="STRING" id="456900.A0A195CVV0"/>
<keyword evidence="3" id="KW-0809">Transit peptide</keyword>
<keyword evidence="6" id="KW-0687">Ribonucleoprotein</keyword>
<dbReference type="InterPro" id="IPR020568">
    <property type="entry name" value="Ribosomal_Su5_D2-typ_SF"/>
</dbReference>
<evidence type="ECO:0000256" key="2">
    <source>
        <dbReference type="ARBA" id="ARBA00005251"/>
    </source>
</evidence>
<dbReference type="AlphaFoldDB" id="A0A195CVV0"/>
<comment type="subcellular location">
    <subcellularLocation>
        <location evidence="1">Mitochondrion</location>
    </subcellularLocation>
</comment>
<evidence type="ECO:0000256" key="3">
    <source>
        <dbReference type="ARBA" id="ARBA00022946"/>
    </source>
</evidence>
<comment type="similarity">
    <text evidence="2">Belongs to the universal ribosomal protein uS9 family.</text>
</comment>
<gene>
    <name evidence="9" type="ORF">ALC62_04190</name>
</gene>
<sequence>MAVSAFIRCSYFRRLVGISNNAVILFLDSAWYSNYIKSQSYTTSISEIKRTVKTNMKKPEKKISKAMLMYLQRAKEHDEFMRKEILEYEIGKRHLANMMGEDPECFTQADIDSSIQYLFPSGLFDPKARPIMEHPEKIFPSRKAAEFDESGRPFHSMFYTSKPNYYELLYNIVDNIKSLNDIEDSLIKQETLPMDKVDLGSSWLSKNEIEKQLLENINDFEYNYLITSLEQLCDHPLSRCVTDFILKYRKTLNAYSKDIIVLPLEHDSSGRPYVTVKNCMRKSARGEVTIWGNGSGKIVINGRDITYFEDIQHREQIIFPLLFTNMTDKVDIEATINGGGPTGQSGAVRWGISWGLRSFVDKPTIDKMRIAGLLTRDWRKRERKKWGQEGARRKFAWNKR</sequence>
<dbReference type="PANTHER" id="PTHR21569">
    <property type="entry name" value="RIBOSOMAL PROTEIN S9"/>
    <property type="match status" value="1"/>
</dbReference>
<dbReference type="PANTHER" id="PTHR21569:SF1">
    <property type="entry name" value="SMALL RIBOSOMAL SUBUNIT PROTEIN US9M"/>
    <property type="match status" value="1"/>
</dbReference>
<dbReference type="GO" id="GO:0005743">
    <property type="term" value="C:mitochondrial inner membrane"/>
    <property type="evidence" value="ECO:0007669"/>
    <property type="project" value="UniProtKB-ARBA"/>
</dbReference>
<dbReference type="InterPro" id="IPR000754">
    <property type="entry name" value="Ribosomal_uS9"/>
</dbReference>
<dbReference type="EMBL" id="KQ977220">
    <property type="protein sequence ID" value="KYN04806.1"/>
    <property type="molecule type" value="Genomic_DNA"/>
</dbReference>
<dbReference type="Proteomes" id="UP000078542">
    <property type="component" value="Unassembled WGS sequence"/>
</dbReference>
<evidence type="ECO:0000256" key="7">
    <source>
        <dbReference type="ARBA" id="ARBA00039318"/>
    </source>
</evidence>
<name>A0A195CVV0_9HYME</name>
<evidence type="ECO:0000256" key="8">
    <source>
        <dbReference type="ARBA" id="ARBA00076042"/>
    </source>
</evidence>
<evidence type="ECO:0000313" key="10">
    <source>
        <dbReference type="Proteomes" id="UP000078542"/>
    </source>
</evidence>
<protein>
    <recommendedName>
        <fullName evidence="7">Small ribosomal subunit protein uS9m</fullName>
    </recommendedName>
    <alternativeName>
        <fullName evidence="8">28S ribosomal protein S9, mitochondrial</fullName>
    </alternativeName>
</protein>
<dbReference type="Pfam" id="PF00380">
    <property type="entry name" value="Ribosomal_S9"/>
    <property type="match status" value="1"/>
</dbReference>
<dbReference type="GO" id="GO:0005763">
    <property type="term" value="C:mitochondrial small ribosomal subunit"/>
    <property type="evidence" value="ECO:0007669"/>
    <property type="project" value="TreeGrafter"/>
</dbReference>
<dbReference type="Gene3D" id="3.30.230.10">
    <property type="match status" value="1"/>
</dbReference>
<dbReference type="GO" id="GO:0006412">
    <property type="term" value="P:translation"/>
    <property type="evidence" value="ECO:0007669"/>
    <property type="project" value="InterPro"/>
</dbReference>
<keyword evidence="5" id="KW-0496">Mitochondrion</keyword>
<dbReference type="GO" id="GO:0003723">
    <property type="term" value="F:RNA binding"/>
    <property type="evidence" value="ECO:0007669"/>
    <property type="project" value="TreeGrafter"/>
</dbReference>
<evidence type="ECO:0000313" key="9">
    <source>
        <dbReference type="EMBL" id="KYN04806.1"/>
    </source>
</evidence>
<dbReference type="InterPro" id="IPR014721">
    <property type="entry name" value="Ribsml_uS5_D2-typ_fold_subgr"/>
</dbReference>
<keyword evidence="4 9" id="KW-0689">Ribosomal protein</keyword>
<dbReference type="SUPFAM" id="SSF54211">
    <property type="entry name" value="Ribosomal protein S5 domain 2-like"/>
    <property type="match status" value="1"/>
</dbReference>
<evidence type="ECO:0000256" key="4">
    <source>
        <dbReference type="ARBA" id="ARBA00022980"/>
    </source>
</evidence>
<reference evidence="9 10" key="1">
    <citation type="submission" date="2016-03" db="EMBL/GenBank/DDBJ databases">
        <title>Cyphomyrmex costatus WGS genome.</title>
        <authorList>
            <person name="Nygaard S."/>
            <person name="Hu H."/>
            <person name="Boomsma J."/>
            <person name="Zhang G."/>
        </authorList>
    </citation>
    <scope>NUCLEOTIDE SEQUENCE [LARGE SCALE GENOMIC DNA]</scope>
    <source>
        <strain evidence="9">MS0001</strain>
        <tissue evidence="9">Whole body</tissue>
    </source>
</reference>
<organism evidence="9 10">
    <name type="scientific">Cyphomyrmex costatus</name>
    <dbReference type="NCBI Taxonomy" id="456900"/>
    <lineage>
        <taxon>Eukaryota</taxon>
        <taxon>Metazoa</taxon>
        <taxon>Ecdysozoa</taxon>
        <taxon>Arthropoda</taxon>
        <taxon>Hexapoda</taxon>
        <taxon>Insecta</taxon>
        <taxon>Pterygota</taxon>
        <taxon>Neoptera</taxon>
        <taxon>Endopterygota</taxon>
        <taxon>Hymenoptera</taxon>
        <taxon>Apocrita</taxon>
        <taxon>Aculeata</taxon>
        <taxon>Formicoidea</taxon>
        <taxon>Formicidae</taxon>
        <taxon>Myrmicinae</taxon>
        <taxon>Cyphomyrmex</taxon>
    </lineage>
</organism>